<accession>A0A3R8SCJ5</accession>
<comment type="caution">
    <text evidence="1">The sequence shown here is derived from an EMBL/GenBank/DDBJ whole genome shotgun (WGS) entry which is preliminary data.</text>
</comment>
<dbReference type="RefSeq" id="WP_125241550.1">
    <property type="nucleotide sequence ID" value="NZ_RSED01000001.1"/>
</dbReference>
<name>A0A3R8SCJ5_9BURK</name>
<dbReference type="Proteomes" id="UP000269265">
    <property type="component" value="Unassembled WGS sequence"/>
</dbReference>
<organism evidence="1 2">
    <name type="scientific">Aquabacterium soli</name>
    <dbReference type="NCBI Taxonomy" id="2493092"/>
    <lineage>
        <taxon>Bacteria</taxon>
        <taxon>Pseudomonadati</taxon>
        <taxon>Pseudomonadota</taxon>
        <taxon>Betaproteobacteria</taxon>
        <taxon>Burkholderiales</taxon>
        <taxon>Aquabacterium</taxon>
    </lineage>
</organism>
<protein>
    <submittedName>
        <fullName evidence="1">Uncharacterized protein</fullName>
    </submittedName>
</protein>
<evidence type="ECO:0000313" key="1">
    <source>
        <dbReference type="EMBL" id="RRS06408.1"/>
    </source>
</evidence>
<reference evidence="1 2" key="1">
    <citation type="submission" date="2018-12" db="EMBL/GenBank/DDBJ databases">
        <title>The whole draft genome of Aquabacterium sp. SJQ9.</title>
        <authorList>
            <person name="Sun L."/>
            <person name="Gao X."/>
            <person name="Chen W."/>
            <person name="Huang K."/>
        </authorList>
    </citation>
    <scope>NUCLEOTIDE SEQUENCE [LARGE SCALE GENOMIC DNA]</scope>
    <source>
        <strain evidence="1 2">SJQ9</strain>
    </source>
</reference>
<dbReference type="EMBL" id="RSED01000001">
    <property type="protein sequence ID" value="RRS06408.1"/>
    <property type="molecule type" value="Genomic_DNA"/>
</dbReference>
<keyword evidence="2" id="KW-1185">Reference proteome</keyword>
<evidence type="ECO:0000313" key="2">
    <source>
        <dbReference type="Proteomes" id="UP000269265"/>
    </source>
</evidence>
<proteinExistence type="predicted"/>
<sequence>MNSLPDYTTACLETGYRPNDAAAPAVFAEMACILRSAASLRTEMEQAVQSILSMSPKGRRVKRLDKAPKPYQALGLALAA</sequence>
<dbReference type="AlphaFoldDB" id="A0A3R8SCJ5"/>
<gene>
    <name evidence="1" type="ORF">EIP75_02160</name>
</gene>